<evidence type="ECO:0000259" key="2">
    <source>
        <dbReference type="Pfam" id="PF13193"/>
    </source>
</evidence>
<dbReference type="InterPro" id="IPR042099">
    <property type="entry name" value="ANL_N_sf"/>
</dbReference>
<evidence type="ECO:0000313" key="4">
    <source>
        <dbReference type="Proteomes" id="UP000612899"/>
    </source>
</evidence>
<proteinExistence type="predicted"/>
<organism evidence="3 4">
    <name type="scientific">Rhizocola hellebori</name>
    <dbReference type="NCBI Taxonomy" id="1392758"/>
    <lineage>
        <taxon>Bacteria</taxon>
        <taxon>Bacillati</taxon>
        <taxon>Actinomycetota</taxon>
        <taxon>Actinomycetes</taxon>
        <taxon>Micromonosporales</taxon>
        <taxon>Micromonosporaceae</taxon>
        <taxon>Rhizocola</taxon>
    </lineage>
</organism>
<gene>
    <name evidence="3" type="ORF">Rhe02_45850</name>
</gene>
<dbReference type="Pfam" id="PF13193">
    <property type="entry name" value="AMP-binding_C"/>
    <property type="match status" value="1"/>
</dbReference>
<dbReference type="Gene3D" id="3.30.300.30">
    <property type="match status" value="1"/>
</dbReference>
<dbReference type="Pfam" id="PF00501">
    <property type="entry name" value="AMP-binding"/>
    <property type="match status" value="1"/>
</dbReference>
<dbReference type="PANTHER" id="PTHR43767:SF12">
    <property type="entry name" value="AMP-DEPENDENT SYNTHETASE AND LIGASE"/>
    <property type="match status" value="1"/>
</dbReference>
<dbReference type="InterPro" id="IPR000873">
    <property type="entry name" value="AMP-dep_synth/lig_dom"/>
</dbReference>
<dbReference type="GO" id="GO:0016877">
    <property type="term" value="F:ligase activity, forming carbon-sulfur bonds"/>
    <property type="evidence" value="ECO:0007669"/>
    <property type="project" value="UniProtKB-ARBA"/>
</dbReference>
<evidence type="ECO:0000313" key="3">
    <source>
        <dbReference type="EMBL" id="GIH06518.1"/>
    </source>
</evidence>
<dbReference type="PANTHER" id="PTHR43767">
    <property type="entry name" value="LONG-CHAIN-FATTY-ACID--COA LIGASE"/>
    <property type="match status" value="1"/>
</dbReference>
<dbReference type="CDD" id="cd05936">
    <property type="entry name" value="FC-FACS_FadD_like"/>
    <property type="match status" value="1"/>
</dbReference>
<dbReference type="RefSeq" id="WP_203910325.1">
    <property type="nucleotide sequence ID" value="NZ_BONY01000027.1"/>
</dbReference>
<keyword evidence="4" id="KW-1185">Reference proteome</keyword>
<name>A0A8J3QB84_9ACTN</name>
<dbReference type="EMBL" id="BONY01000027">
    <property type="protein sequence ID" value="GIH06518.1"/>
    <property type="molecule type" value="Genomic_DNA"/>
</dbReference>
<dbReference type="InterPro" id="IPR045851">
    <property type="entry name" value="AMP-bd_C_sf"/>
</dbReference>
<dbReference type="InterPro" id="IPR025110">
    <property type="entry name" value="AMP-bd_C"/>
</dbReference>
<protein>
    <submittedName>
        <fullName evidence="3">AMP-dependent synthetase</fullName>
    </submittedName>
</protein>
<dbReference type="InterPro" id="IPR020845">
    <property type="entry name" value="AMP-binding_CS"/>
</dbReference>
<dbReference type="SUPFAM" id="SSF56801">
    <property type="entry name" value="Acetyl-CoA synthetase-like"/>
    <property type="match status" value="1"/>
</dbReference>
<sequence length="490" mass="52842">MTATLSLATVLAEAARRYPDKVAVIDGDQRITYAQLWREARSMAAGLVAQGVQPGDAVALICPNIADFPRAYYAILAAGGVVVPVHLLLTPAEVAYVLQDSGAKLVVCHPAVAALASQAGVTVVTPSELDSPPLASYVSRVPEDPAVIFYTSGTTGQPKGAVLTHLNLVMNATVNVFDANDARPDDIVLGCLPLFHTFGQTVGMNGTFRLGATLVLLARFTGEAALDLMVRENVNVMHAVPTMYIALLEAAQGRQTLPQLRFGISGGASLPVAVLEKFSETFSTTLYEGYGLSETSPTATTNQPHFGTRPGTIGHPIWGVEVEIARAEVENRIEFVPDGELGEIVIRGHNVFAGYLNRPAATAEAMVDGWFRSGDLGRKDSDGFISIVDRKKDLIIRGGFNVYPREIEEVLARHPAVAQVAVIGLPHDSLGEEICAVIVQASPIDETELLAWCQERLGRHKYPRRFHFIDELPLGPSHKVLKRELRKMLT</sequence>
<dbReference type="PROSITE" id="PS00455">
    <property type="entry name" value="AMP_BINDING"/>
    <property type="match status" value="1"/>
</dbReference>
<evidence type="ECO:0000259" key="1">
    <source>
        <dbReference type="Pfam" id="PF00501"/>
    </source>
</evidence>
<feature type="domain" description="AMP-binding enzyme C-terminal" evidence="2">
    <location>
        <begin position="406"/>
        <end position="479"/>
    </location>
</feature>
<dbReference type="InterPro" id="IPR050237">
    <property type="entry name" value="ATP-dep_AMP-bd_enzyme"/>
</dbReference>
<feature type="domain" description="AMP-dependent synthetase/ligase" evidence="1">
    <location>
        <begin position="12"/>
        <end position="356"/>
    </location>
</feature>
<dbReference type="Proteomes" id="UP000612899">
    <property type="component" value="Unassembled WGS sequence"/>
</dbReference>
<dbReference type="Gene3D" id="3.40.50.12780">
    <property type="entry name" value="N-terminal domain of ligase-like"/>
    <property type="match status" value="1"/>
</dbReference>
<accession>A0A8J3QB84</accession>
<dbReference type="AlphaFoldDB" id="A0A8J3QB84"/>
<reference evidence="3" key="1">
    <citation type="submission" date="2021-01" db="EMBL/GenBank/DDBJ databases">
        <title>Whole genome shotgun sequence of Rhizocola hellebori NBRC 109834.</title>
        <authorList>
            <person name="Komaki H."/>
            <person name="Tamura T."/>
        </authorList>
    </citation>
    <scope>NUCLEOTIDE SEQUENCE</scope>
    <source>
        <strain evidence="3">NBRC 109834</strain>
    </source>
</reference>
<comment type="caution">
    <text evidence="3">The sequence shown here is derived from an EMBL/GenBank/DDBJ whole genome shotgun (WGS) entry which is preliminary data.</text>
</comment>